<organism evidence="1 2">
    <name type="scientific">Mycoplasma suis (strain KI_3806)</name>
    <dbReference type="NCBI Taxonomy" id="708248"/>
    <lineage>
        <taxon>Bacteria</taxon>
        <taxon>Bacillati</taxon>
        <taxon>Mycoplasmatota</taxon>
        <taxon>Mollicutes</taxon>
        <taxon>Mycoplasmataceae</taxon>
        <taxon>Mycoplasma</taxon>
    </lineage>
</organism>
<dbReference type="HOGENOM" id="CLU_1382791_0_0_14"/>
<name>F0V324_MYCS3</name>
<evidence type="ECO:0000313" key="1">
    <source>
        <dbReference type="EMBL" id="CBZ40246.1"/>
    </source>
</evidence>
<dbReference type="KEGG" id="msk:MSUIS_01530"/>
<dbReference type="AlphaFoldDB" id="F0V324"/>
<accession>F0V324</accession>
<proteinExistence type="predicted"/>
<gene>
    <name evidence="1" type="ORF">MSUIS_01530</name>
</gene>
<reference evidence="1 2" key="1">
    <citation type="journal article" date="2011" name="J. Bacteriol.">
        <title>Complete genome sequence of the hemotrophic Mycoplasma suis strain KI3806.</title>
        <authorList>
            <person name="Oehlerking J."/>
            <person name="Kube M."/>
            <person name="Felder K.M."/>
            <person name="Matter D."/>
            <person name="Wittenbrink M.M."/>
            <person name="Schwarzenbach S."/>
            <person name="Kramer M.M."/>
            <person name="Hoelzle K."/>
            <person name="Hoelzle L.E."/>
        </authorList>
    </citation>
    <scope>NUCLEOTIDE SEQUENCE [LARGE SCALE GENOMIC DNA]</scope>
    <source>
        <strain evidence="2">KI_3806</strain>
    </source>
</reference>
<protein>
    <submittedName>
        <fullName evidence="1">Uncharacterized protein</fullName>
    </submittedName>
</protein>
<evidence type="ECO:0000313" key="2">
    <source>
        <dbReference type="Proteomes" id="UP000008645"/>
    </source>
</evidence>
<dbReference type="EMBL" id="FQ790233">
    <property type="protein sequence ID" value="CBZ40246.1"/>
    <property type="molecule type" value="Genomic_DNA"/>
</dbReference>
<sequence>MLISFPKLLFTTISLSGVVAGGYGISYIYWNNGRIIDKTRTIHDSSDHTKVASYYSTGDSSATSSEKRRIEKKFYAEGIYKQKDGTLNCKDLVLSGNSVNFEEVGETKCKQKSEQLKIQDSEDQLSRVWIKAKDDEAVKKALNSYSISIDIKNGESQKEDREWICNRNEENQEVSEKTIVISCNKKPQIEVSEDIPN</sequence>
<dbReference type="Proteomes" id="UP000008645">
    <property type="component" value="Chromosome"/>
</dbReference>
<dbReference type="RefSeq" id="WP_013608858.1">
    <property type="nucleotide sequence ID" value="NC_015153.1"/>
</dbReference>